<sequence length="212" mass="24489">MFKTIMFLLFSTYFAKEFRIKRQVSGATAEIYKQNYEIRKQKEAEELKLLIEKIPNLLREQSSSANQDWFSSIVSLVDLIDHRRFKPTICGHNVLPYRGFKAATFLGFLDFERRRYRKSNTIPHEIAVLQKPGTISTPTILVTLQLPSLMNFTAIWKYQIILGKCAEDIWKIQSIQIDGACVNSQNFDKNYVKSGENEKETGKLIADVVEGK</sequence>
<keyword evidence="3" id="KW-1185">Reference proteome</keyword>
<evidence type="ECO:0000313" key="2">
    <source>
        <dbReference type="EMBL" id="CAI5439658.1"/>
    </source>
</evidence>
<proteinExistence type="predicted"/>
<dbReference type="Proteomes" id="UP001152747">
    <property type="component" value="Unassembled WGS sequence"/>
</dbReference>
<organism evidence="2 3">
    <name type="scientific">Caenorhabditis angaria</name>
    <dbReference type="NCBI Taxonomy" id="860376"/>
    <lineage>
        <taxon>Eukaryota</taxon>
        <taxon>Metazoa</taxon>
        <taxon>Ecdysozoa</taxon>
        <taxon>Nematoda</taxon>
        <taxon>Chromadorea</taxon>
        <taxon>Rhabditida</taxon>
        <taxon>Rhabditina</taxon>
        <taxon>Rhabditomorpha</taxon>
        <taxon>Rhabditoidea</taxon>
        <taxon>Rhabditidae</taxon>
        <taxon>Peloderinae</taxon>
        <taxon>Caenorhabditis</taxon>
    </lineage>
</organism>
<name>A0A9P1MWR5_9PELO</name>
<protein>
    <submittedName>
        <fullName evidence="2">Uncharacterized protein</fullName>
    </submittedName>
</protein>
<dbReference type="AlphaFoldDB" id="A0A9P1MWR5"/>
<evidence type="ECO:0000313" key="3">
    <source>
        <dbReference type="Proteomes" id="UP001152747"/>
    </source>
</evidence>
<accession>A0A9P1MWR5</accession>
<keyword evidence="1" id="KW-0175">Coiled coil</keyword>
<dbReference type="EMBL" id="CANHGI010000001">
    <property type="protein sequence ID" value="CAI5439658.1"/>
    <property type="molecule type" value="Genomic_DNA"/>
</dbReference>
<comment type="caution">
    <text evidence="2">The sequence shown here is derived from an EMBL/GenBank/DDBJ whole genome shotgun (WGS) entry which is preliminary data.</text>
</comment>
<feature type="coiled-coil region" evidence="1">
    <location>
        <begin position="33"/>
        <end position="60"/>
    </location>
</feature>
<evidence type="ECO:0000256" key="1">
    <source>
        <dbReference type="SAM" id="Coils"/>
    </source>
</evidence>
<gene>
    <name evidence="2" type="ORF">CAMP_LOCUS2295</name>
</gene>
<reference evidence="2" key="1">
    <citation type="submission" date="2022-11" db="EMBL/GenBank/DDBJ databases">
        <authorList>
            <person name="Kikuchi T."/>
        </authorList>
    </citation>
    <scope>NUCLEOTIDE SEQUENCE</scope>
    <source>
        <strain evidence="2">PS1010</strain>
    </source>
</reference>